<comment type="similarity">
    <text evidence="2">Belongs to the histone-like protein H-NS family.</text>
</comment>
<organism evidence="6 7">
    <name type="scientific">Thiothrix lacustris</name>
    <dbReference type="NCBI Taxonomy" id="525917"/>
    <lineage>
        <taxon>Bacteria</taxon>
        <taxon>Pseudomonadati</taxon>
        <taxon>Pseudomonadota</taxon>
        <taxon>Gammaproteobacteria</taxon>
        <taxon>Thiotrichales</taxon>
        <taxon>Thiotrichaceae</taxon>
        <taxon>Thiothrix</taxon>
    </lineage>
</organism>
<comment type="caution">
    <text evidence="6">The sequence shown here is derived from an EMBL/GenBank/DDBJ whole genome shotgun (WGS) entry which is preliminary data.</text>
</comment>
<dbReference type="GO" id="GO:0005829">
    <property type="term" value="C:cytosol"/>
    <property type="evidence" value="ECO:0007669"/>
    <property type="project" value="TreeGrafter"/>
</dbReference>
<proteinExistence type="inferred from homology"/>
<gene>
    <name evidence="6" type="ORF">BWK73_27455</name>
</gene>
<keyword evidence="3" id="KW-0963">Cytoplasm</keyword>
<dbReference type="GO" id="GO:0000976">
    <property type="term" value="F:transcription cis-regulatory region binding"/>
    <property type="evidence" value="ECO:0007669"/>
    <property type="project" value="TreeGrafter"/>
</dbReference>
<accession>A0A1Y1QK85</accession>
<evidence type="ECO:0000256" key="4">
    <source>
        <dbReference type="ARBA" id="ARBA00023125"/>
    </source>
</evidence>
<dbReference type="InterPro" id="IPR037150">
    <property type="entry name" value="H-NS_C_dom_sf"/>
</dbReference>
<reference evidence="6 7" key="1">
    <citation type="submission" date="2017-01" db="EMBL/GenBank/DDBJ databases">
        <title>Novel large sulfur bacteria in the metagenomes of groundwater-fed chemosynthetic microbial mats in the Lake Huron basin.</title>
        <authorList>
            <person name="Sharrar A.M."/>
            <person name="Flood B.E."/>
            <person name="Bailey J.V."/>
            <person name="Jones D.S."/>
            <person name="Biddanda B."/>
            <person name="Ruberg S.A."/>
            <person name="Marcus D.N."/>
            <person name="Dick G.J."/>
        </authorList>
    </citation>
    <scope>NUCLEOTIDE SEQUENCE [LARGE SCALE GENOMIC DNA]</scope>
    <source>
        <strain evidence="6">A8</strain>
    </source>
</reference>
<evidence type="ECO:0000313" key="7">
    <source>
        <dbReference type="Proteomes" id="UP000192491"/>
    </source>
</evidence>
<sequence length="109" mass="12368">MSHVDISNLSVAELEKLKGSIDSAIANRRDGELLSIREAIEDMVERSGFTLEEVIEVMQTRPAKKRIVRAKYSNPNNPEQTWSGRGRKPGWVEEWTSTGRELNDCLIPE</sequence>
<dbReference type="Proteomes" id="UP000192491">
    <property type="component" value="Unassembled WGS sequence"/>
</dbReference>
<evidence type="ECO:0000256" key="3">
    <source>
        <dbReference type="ARBA" id="ARBA00022490"/>
    </source>
</evidence>
<dbReference type="InterPro" id="IPR027444">
    <property type="entry name" value="H-NS_C_dom"/>
</dbReference>
<keyword evidence="4" id="KW-0238">DNA-binding</keyword>
<dbReference type="Gene3D" id="4.10.430.10">
    <property type="entry name" value="Histone-like protein H-NS, C-terminal domain"/>
    <property type="match status" value="1"/>
</dbReference>
<dbReference type="GO" id="GO:0003681">
    <property type="term" value="F:bent DNA binding"/>
    <property type="evidence" value="ECO:0007669"/>
    <property type="project" value="TreeGrafter"/>
</dbReference>
<dbReference type="GO" id="GO:0009295">
    <property type="term" value="C:nucleoid"/>
    <property type="evidence" value="ECO:0007669"/>
    <property type="project" value="UniProtKB-SubCell"/>
</dbReference>
<dbReference type="SUPFAM" id="SSF81273">
    <property type="entry name" value="H-NS histone-like proteins"/>
    <property type="match status" value="1"/>
</dbReference>
<protein>
    <submittedName>
        <fullName evidence="6">Histone family protein nucleoid-structuring protein H-NS</fullName>
    </submittedName>
</protein>
<feature type="domain" description="DNA-binding protein H-NS-like C-terminal" evidence="5">
    <location>
        <begin position="62"/>
        <end position="107"/>
    </location>
</feature>
<name>A0A1Y1QK85_9GAMM</name>
<dbReference type="PANTHER" id="PTHR38097:SF2">
    <property type="entry name" value="DNA-BINDING PROTEIN STPA"/>
    <property type="match status" value="1"/>
</dbReference>
<dbReference type="EMBL" id="MTEJ01000202">
    <property type="protein sequence ID" value="OQX07651.1"/>
    <property type="molecule type" value="Genomic_DNA"/>
</dbReference>
<dbReference type="GO" id="GO:0001217">
    <property type="term" value="F:DNA-binding transcription repressor activity"/>
    <property type="evidence" value="ECO:0007669"/>
    <property type="project" value="TreeGrafter"/>
</dbReference>
<evidence type="ECO:0000313" key="6">
    <source>
        <dbReference type="EMBL" id="OQX07651.1"/>
    </source>
</evidence>
<dbReference type="Pfam" id="PF00816">
    <property type="entry name" value="Histone_HNS"/>
    <property type="match status" value="1"/>
</dbReference>
<dbReference type="SMART" id="SM00528">
    <property type="entry name" value="HNS"/>
    <property type="match status" value="1"/>
</dbReference>
<dbReference type="AlphaFoldDB" id="A0A1Y1QK85"/>
<evidence type="ECO:0000259" key="5">
    <source>
        <dbReference type="SMART" id="SM00528"/>
    </source>
</evidence>
<dbReference type="GO" id="GO:0032993">
    <property type="term" value="C:protein-DNA complex"/>
    <property type="evidence" value="ECO:0007669"/>
    <property type="project" value="TreeGrafter"/>
</dbReference>
<dbReference type="PANTHER" id="PTHR38097">
    <property type="match status" value="1"/>
</dbReference>
<comment type="subcellular location">
    <subcellularLocation>
        <location evidence="1">Cytoplasm</location>
        <location evidence="1">Nucleoid</location>
    </subcellularLocation>
</comment>
<evidence type="ECO:0000256" key="1">
    <source>
        <dbReference type="ARBA" id="ARBA00004453"/>
    </source>
</evidence>
<evidence type="ECO:0000256" key="2">
    <source>
        <dbReference type="ARBA" id="ARBA00010610"/>
    </source>
</evidence>
<dbReference type="GO" id="GO:0003680">
    <property type="term" value="F:minor groove of adenine-thymine-rich DNA binding"/>
    <property type="evidence" value="ECO:0007669"/>
    <property type="project" value="TreeGrafter"/>
</dbReference>